<reference evidence="1" key="1">
    <citation type="submission" date="2023-06" db="EMBL/GenBank/DDBJ databases">
        <title>Genomic of Parafulvivirga corallium.</title>
        <authorList>
            <person name="Wang G."/>
        </authorList>
    </citation>
    <scope>NUCLEOTIDE SEQUENCE</scope>
    <source>
        <strain evidence="1">BMA10</strain>
    </source>
</reference>
<keyword evidence="2" id="KW-1185">Reference proteome</keyword>
<dbReference type="RefSeq" id="WP_346754234.1">
    <property type="nucleotide sequence ID" value="NZ_JAUJEA010000010.1"/>
</dbReference>
<proteinExistence type="predicted"/>
<sequence>MELLKIGITGLEIFESKGMIRCENPLKTTNQFYNESGGHYEHHLNFFITAMKKPTS</sequence>
<evidence type="ECO:0000313" key="1">
    <source>
        <dbReference type="EMBL" id="MDN5204210.1"/>
    </source>
</evidence>
<gene>
    <name evidence="1" type="ORF">QQ008_22650</name>
</gene>
<organism evidence="1 2">
    <name type="scientific">Splendidivirga corallicola</name>
    <dbReference type="NCBI Taxonomy" id="3051826"/>
    <lineage>
        <taxon>Bacteria</taxon>
        <taxon>Pseudomonadati</taxon>
        <taxon>Bacteroidota</taxon>
        <taxon>Cytophagia</taxon>
        <taxon>Cytophagales</taxon>
        <taxon>Splendidivirgaceae</taxon>
        <taxon>Splendidivirga</taxon>
    </lineage>
</organism>
<name>A0ABT8KXS0_9BACT</name>
<dbReference type="EMBL" id="JAUJEA010000010">
    <property type="protein sequence ID" value="MDN5204210.1"/>
    <property type="molecule type" value="Genomic_DNA"/>
</dbReference>
<protein>
    <submittedName>
        <fullName evidence="1">Uncharacterized protein</fullName>
    </submittedName>
</protein>
<accession>A0ABT8KXS0</accession>
<dbReference type="Proteomes" id="UP001172082">
    <property type="component" value="Unassembled WGS sequence"/>
</dbReference>
<comment type="caution">
    <text evidence="1">The sequence shown here is derived from an EMBL/GenBank/DDBJ whole genome shotgun (WGS) entry which is preliminary data.</text>
</comment>
<evidence type="ECO:0000313" key="2">
    <source>
        <dbReference type="Proteomes" id="UP001172082"/>
    </source>
</evidence>